<dbReference type="EMBL" id="NXLV01000005">
    <property type="protein sequence ID" value="RDU70915.1"/>
    <property type="molecule type" value="Genomic_DNA"/>
</dbReference>
<dbReference type="HAMAP" id="MF_01082">
    <property type="entry name" value="TruD"/>
    <property type="match status" value="1"/>
</dbReference>
<sequence>MLRLSPYSHSPIHFHFTQTPRDFVVQEVPLYEPSGEGEHLYIVVRKKSLSTPELIKILSSTLGVSSKEIGYAGLKDKNALTTQALTLPKRFEHALSQSQSTLEQKNIKILSTTPHANKLRVGHLKGNKFFIRIKKVQKSDLEKIKSVLQKISDFGMPNYFGFQRFGKFGDNYLEGKAIIEGKKKIRDKKLSTFLISSYQSHLFNLWLSQRVQTSLLIQEFSPKELAKALELQSLPPIQSTHSLLSQPHPFKLLEGELMHHYPYGKLFALSDIKEEAQRFFAKDIVPCGVLSGKKTTLPLLDALSYQEEFLDHSIKEIGSHRFAWVFPQELDYRYIEEKAQLELNFFLPKGSYATILLETLANREIQGGDDV</sequence>
<dbReference type="SUPFAM" id="SSF55120">
    <property type="entry name" value="Pseudouridine synthase"/>
    <property type="match status" value="1"/>
</dbReference>
<dbReference type="PROSITE" id="PS50984">
    <property type="entry name" value="TRUD"/>
    <property type="match status" value="1"/>
</dbReference>
<dbReference type="CDD" id="cd02575">
    <property type="entry name" value="PseudoU_synth_EcTruD"/>
    <property type="match status" value="1"/>
</dbReference>
<evidence type="ECO:0000313" key="7">
    <source>
        <dbReference type="Proteomes" id="UP000257045"/>
    </source>
</evidence>
<dbReference type="PANTHER" id="PTHR47811">
    <property type="entry name" value="TRNA PSEUDOURIDINE SYNTHASE D"/>
    <property type="match status" value="1"/>
</dbReference>
<dbReference type="GO" id="GO:0003723">
    <property type="term" value="F:RNA binding"/>
    <property type="evidence" value="ECO:0007669"/>
    <property type="project" value="InterPro"/>
</dbReference>
<comment type="catalytic activity">
    <reaction evidence="4">
        <text>uridine(13) in tRNA = pseudouridine(13) in tRNA</text>
        <dbReference type="Rhea" id="RHEA:42540"/>
        <dbReference type="Rhea" id="RHEA-COMP:10105"/>
        <dbReference type="Rhea" id="RHEA-COMP:10106"/>
        <dbReference type="ChEBI" id="CHEBI:65314"/>
        <dbReference type="ChEBI" id="CHEBI:65315"/>
        <dbReference type="EC" id="5.4.99.27"/>
    </reaction>
</comment>
<organism evidence="6 7">
    <name type="scientific">Helicobacter brantae</name>
    <dbReference type="NCBI Taxonomy" id="375927"/>
    <lineage>
        <taxon>Bacteria</taxon>
        <taxon>Pseudomonadati</taxon>
        <taxon>Campylobacterota</taxon>
        <taxon>Epsilonproteobacteria</taxon>
        <taxon>Campylobacterales</taxon>
        <taxon>Helicobacteraceae</taxon>
        <taxon>Helicobacter</taxon>
    </lineage>
</organism>
<comment type="caution">
    <text evidence="6">The sequence shown here is derived from an EMBL/GenBank/DDBJ whole genome shotgun (WGS) entry which is preliminary data.</text>
</comment>
<dbReference type="GO" id="GO:0160150">
    <property type="term" value="F:tRNA pseudouridine(13) synthase activity"/>
    <property type="evidence" value="ECO:0007669"/>
    <property type="project" value="UniProtKB-EC"/>
</dbReference>
<comment type="function">
    <text evidence="4">Responsible for synthesis of pseudouridine from uracil-13 in transfer RNAs.</text>
</comment>
<keyword evidence="7" id="KW-1185">Reference proteome</keyword>
<dbReference type="NCBIfam" id="TIGR00094">
    <property type="entry name" value="tRNA_TruD_broad"/>
    <property type="match status" value="1"/>
</dbReference>
<name>A0A3D8J164_9HELI</name>
<feature type="domain" description="TRUD" evidence="5">
    <location>
        <begin position="155"/>
        <end position="286"/>
    </location>
</feature>
<accession>A0A3D8J164</accession>
<reference evidence="6 7" key="1">
    <citation type="submission" date="2018-04" db="EMBL/GenBank/DDBJ databases">
        <title>Novel Campyloabacter and Helicobacter Species and Strains.</title>
        <authorList>
            <person name="Mannion A.J."/>
            <person name="Shen Z."/>
            <person name="Fox J.G."/>
        </authorList>
    </citation>
    <scope>NUCLEOTIDE SEQUENCE [LARGE SCALE GENOMIC DNA]</scope>
    <source>
        <strain evidence="6 7">MIT 04-9366</strain>
    </source>
</reference>
<evidence type="ECO:0000256" key="4">
    <source>
        <dbReference type="HAMAP-Rule" id="MF_01082"/>
    </source>
</evidence>
<evidence type="ECO:0000313" key="6">
    <source>
        <dbReference type="EMBL" id="RDU70915.1"/>
    </source>
</evidence>
<dbReference type="EC" id="5.4.99.27" evidence="4"/>
<dbReference type="InterPro" id="IPR020119">
    <property type="entry name" value="PsdUridine_synth_TruD_CS"/>
</dbReference>
<dbReference type="InterPro" id="IPR011760">
    <property type="entry name" value="PsdUridine_synth_TruD_insert"/>
</dbReference>
<dbReference type="Gene3D" id="3.30.2350.20">
    <property type="entry name" value="TruD, catalytic domain"/>
    <property type="match status" value="1"/>
</dbReference>
<dbReference type="NCBIfam" id="NF002154">
    <property type="entry name" value="PRK00984.1-3"/>
    <property type="match status" value="1"/>
</dbReference>
<dbReference type="InterPro" id="IPR042214">
    <property type="entry name" value="TruD_catalytic"/>
</dbReference>
<dbReference type="InterPro" id="IPR020103">
    <property type="entry name" value="PsdUridine_synth_cat_dom_sf"/>
</dbReference>
<dbReference type="OrthoDB" id="1550679at2"/>
<evidence type="ECO:0000259" key="5">
    <source>
        <dbReference type="PROSITE" id="PS50984"/>
    </source>
</evidence>
<proteinExistence type="inferred from homology"/>
<keyword evidence="3 4" id="KW-0413">Isomerase</keyword>
<dbReference type="AlphaFoldDB" id="A0A3D8J164"/>
<dbReference type="InterPro" id="IPR001656">
    <property type="entry name" value="PsdUridine_synth_TruD"/>
</dbReference>
<dbReference type="PROSITE" id="PS01268">
    <property type="entry name" value="UPF0024"/>
    <property type="match status" value="1"/>
</dbReference>
<comment type="similarity">
    <text evidence="1 4">Belongs to the pseudouridine synthase TruD family.</text>
</comment>
<dbReference type="Pfam" id="PF01142">
    <property type="entry name" value="TruD"/>
    <property type="match status" value="1"/>
</dbReference>
<dbReference type="RefSeq" id="WP_115569404.1">
    <property type="nucleotide sequence ID" value="NZ_NXLV01000005.1"/>
</dbReference>
<dbReference type="Proteomes" id="UP000257045">
    <property type="component" value="Unassembled WGS sequence"/>
</dbReference>
<keyword evidence="2 4" id="KW-0819">tRNA processing</keyword>
<protein>
    <recommendedName>
        <fullName evidence="4">tRNA pseudouridine synthase D</fullName>
        <ecNumber evidence="4">5.4.99.27</ecNumber>
    </recommendedName>
    <alternativeName>
        <fullName evidence="4">tRNA pseudouridine(13) synthase</fullName>
    </alternativeName>
    <alternativeName>
        <fullName evidence="4">tRNA pseudouridylate synthase D</fullName>
    </alternativeName>
    <alternativeName>
        <fullName evidence="4">tRNA-uridine isomerase D</fullName>
    </alternativeName>
</protein>
<evidence type="ECO:0000256" key="1">
    <source>
        <dbReference type="ARBA" id="ARBA00007953"/>
    </source>
</evidence>
<dbReference type="GO" id="GO:0005829">
    <property type="term" value="C:cytosol"/>
    <property type="evidence" value="ECO:0007669"/>
    <property type="project" value="TreeGrafter"/>
</dbReference>
<dbReference type="InterPro" id="IPR050170">
    <property type="entry name" value="TruD_pseudoU_synthase"/>
</dbReference>
<evidence type="ECO:0000256" key="3">
    <source>
        <dbReference type="ARBA" id="ARBA00023235"/>
    </source>
</evidence>
<dbReference type="PANTHER" id="PTHR47811:SF1">
    <property type="entry name" value="TRNA PSEUDOURIDINE SYNTHASE D"/>
    <property type="match status" value="1"/>
</dbReference>
<feature type="active site" description="Nucleophile" evidence="4">
    <location>
        <position position="76"/>
    </location>
</feature>
<gene>
    <name evidence="4" type="primary">truD</name>
    <name evidence="6" type="ORF">CQA58_03825</name>
</gene>
<evidence type="ECO:0000256" key="2">
    <source>
        <dbReference type="ARBA" id="ARBA00022694"/>
    </source>
</evidence>
<dbReference type="GO" id="GO:0031119">
    <property type="term" value="P:tRNA pseudouridine synthesis"/>
    <property type="evidence" value="ECO:0007669"/>
    <property type="project" value="UniProtKB-UniRule"/>
</dbReference>